<accession>A0A9P6H862</accession>
<protein>
    <submittedName>
        <fullName evidence="2">Uncharacterized protein</fullName>
    </submittedName>
</protein>
<evidence type="ECO:0000256" key="1">
    <source>
        <dbReference type="SAM" id="MobiDB-lite"/>
    </source>
</evidence>
<sequence length="649" mass="70290">MTSLVTFACRTPPCLRNPSLAYNPHLPFSYSPFLSFPLPRVYPTHIPIQTLSYALSFIIARRYGTTDPSSSVEMNGGSGSRPPAKNPITRPVSFHSLSEHNRNNPTYLSPYSHRRPRTPRSSPLAGPSLSSDEVDNEKKDEDVDRKPRYRPNRISSTPDMVGPIQSLYDSDTASFQSPPSVTSTSAPPPSTSSSSSSSSEDDKEKDLGKGKEEVVEDGSRFRNFAKRLSIISTSSLTTSETDNKRRSSLALQSASTTSLASTSSSRTHRTDQTSQTAPPIPTIPRWALNAMREEAGVANRNVKYGHRRGTSDDLNTSSSLPPLPNQPIPRGVPLSGLSNHPRPPSTSRDPAENWVSMTNPIPKFSRLALRGEGVVLPVSKKESLAKMKSSSSIKSTATITEPVGTRRVSGTTTRTEPNHGSGSNNPPNLTITEANLKEEALRKRSSWAGSLRTRIPKIGASSSAHSENVPPLPPFVNKSDPASVSDSRTSASEPPNMSVFPVLTSDTRRSTTSRRDSVLAAIDEGRLPPPPHDPESGMRAGNDKSKDAHKARARRKSIKQIVMRITTAPISAGEKLKFGTIHKSNPVVVMPIDPPPAAWTGEPANASVPSLHSTTETPELACGQADGRGHKKFRGIKKRWNAVLATVRR</sequence>
<comment type="caution">
    <text evidence="2">The sequence shown here is derived from an EMBL/GenBank/DDBJ whole genome shotgun (WGS) entry which is preliminary data.</text>
</comment>
<evidence type="ECO:0000313" key="2">
    <source>
        <dbReference type="EMBL" id="KAF9781126.1"/>
    </source>
</evidence>
<organism evidence="2 3">
    <name type="scientific">Thelephora terrestris</name>
    <dbReference type="NCBI Taxonomy" id="56493"/>
    <lineage>
        <taxon>Eukaryota</taxon>
        <taxon>Fungi</taxon>
        <taxon>Dikarya</taxon>
        <taxon>Basidiomycota</taxon>
        <taxon>Agaricomycotina</taxon>
        <taxon>Agaricomycetes</taxon>
        <taxon>Thelephorales</taxon>
        <taxon>Thelephoraceae</taxon>
        <taxon>Thelephora</taxon>
    </lineage>
</organism>
<dbReference type="Proteomes" id="UP000736335">
    <property type="component" value="Unassembled WGS sequence"/>
</dbReference>
<feature type="compositionally biased region" description="Basic and acidic residues" evidence="1">
    <location>
        <begin position="200"/>
        <end position="215"/>
    </location>
</feature>
<reference evidence="2" key="2">
    <citation type="submission" date="2020-11" db="EMBL/GenBank/DDBJ databases">
        <authorList>
            <consortium name="DOE Joint Genome Institute"/>
            <person name="Kuo A."/>
            <person name="Miyauchi S."/>
            <person name="Kiss E."/>
            <person name="Drula E."/>
            <person name="Kohler A."/>
            <person name="Sanchez-Garcia M."/>
            <person name="Andreopoulos B."/>
            <person name="Barry K.W."/>
            <person name="Bonito G."/>
            <person name="Buee M."/>
            <person name="Carver A."/>
            <person name="Chen C."/>
            <person name="Cichocki N."/>
            <person name="Clum A."/>
            <person name="Culley D."/>
            <person name="Crous P.W."/>
            <person name="Fauchery L."/>
            <person name="Girlanda M."/>
            <person name="Hayes R."/>
            <person name="Keri Z."/>
            <person name="Labutti K."/>
            <person name="Lipzen A."/>
            <person name="Lombard V."/>
            <person name="Magnuson J."/>
            <person name="Maillard F."/>
            <person name="Morin E."/>
            <person name="Murat C."/>
            <person name="Nolan M."/>
            <person name="Ohm R."/>
            <person name="Pangilinan J."/>
            <person name="Pereira M."/>
            <person name="Perotto S."/>
            <person name="Peter M."/>
            <person name="Riley R."/>
            <person name="Sitrit Y."/>
            <person name="Stielow B."/>
            <person name="Szollosi G."/>
            <person name="Zifcakova L."/>
            <person name="Stursova M."/>
            <person name="Spatafora J.W."/>
            <person name="Tedersoo L."/>
            <person name="Vaario L.-M."/>
            <person name="Yamada A."/>
            <person name="Yan M."/>
            <person name="Wang P."/>
            <person name="Xu J."/>
            <person name="Bruns T."/>
            <person name="Baldrian P."/>
            <person name="Vilgalys R."/>
            <person name="Henrissat B."/>
            <person name="Grigoriev I.V."/>
            <person name="Hibbett D."/>
            <person name="Nagy L.G."/>
            <person name="Martin F.M."/>
        </authorList>
    </citation>
    <scope>NUCLEOTIDE SEQUENCE</scope>
    <source>
        <strain evidence="2">UH-Tt-Lm1</strain>
    </source>
</reference>
<name>A0A9P6H862_9AGAM</name>
<dbReference type="AlphaFoldDB" id="A0A9P6H862"/>
<keyword evidence="3" id="KW-1185">Reference proteome</keyword>
<feature type="compositionally biased region" description="Basic and acidic residues" evidence="1">
    <location>
        <begin position="532"/>
        <end position="550"/>
    </location>
</feature>
<reference evidence="2" key="1">
    <citation type="journal article" date="2020" name="Nat. Commun.">
        <title>Large-scale genome sequencing of mycorrhizal fungi provides insights into the early evolution of symbiotic traits.</title>
        <authorList>
            <person name="Miyauchi S."/>
            <person name="Kiss E."/>
            <person name="Kuo A."/>
            <person name="Drula E."/>
            <person name="Kohler A."/>
            <person name="Sanchez-Garcia M."/>
            <person name="Morin E."/>
            <person name="Andreopoulos B."/>
            <person name="Barry K.W."/>
            <person name="Bonito G."/>
            <person name="Buee M."/>
            <person name="Carver A."/>
            <person name="Chen C."/>
            <person name="Cichocki N."/>
            <person name="Clum A."/>
            <person name="Culley D."/>
            <person name="Crous P.W."/>
            <person name="Fauchery L."/>
            <person name="Girlanda M."/>
            <person name="Hayes R.D."/>
            <person name="Keri Z."/>
            <person name="LaButti K."/>
            <person name="Lipzen A."/>
            <person name="Lombard V."/>
            <person name="Magnuson J."/>
            <person name="Maillard F."/>
            <person name="Murat C."/>
            <person name="Nolan M."/>
            <person name="Ohm R.A."/>
            <person name="Pangilinan J."/>
            <person name="Pereira M.F."/>
            <person name="Perotto S."/>
            <person name="Peter M."/>
            <person name="Pfister S."/>
            <person name="Riley R."/>
            <person name="Sitrit Y."/>
            <person name="Stielow J.B."/>
            <person name="Szollosi G."/>
            <person name="Zifcakova L."/>
            <person name="Stursova M."/>
            <person name="Spatafora J.W."/>
            <person name="Tedersoo L."/>
            <person name="Vaario L.M."/>
            <person name="Yamada A."/>
            <person name="Yan M."/>
            <person name="Wang P."/>
            <person name="Xu J."/>
            <person name="Bruns T."/>
            <person name="Baldrian P."/>
            <person name="Vilgalys R."/>
            <person name="Dunand C."/>
            <person name="Henrissat B."/>
            <person name="Grigoriev I.V."/>
            <person name="Hibbett D."/>
            <person name="Nagy L.G."/>
            <person name="Martin F.M."/>
        </authorList>
    </citation>
    <scope>NUCLEOTIDE SEQUENCE</scope>
    <source>
        <strain evidence="2">UH-Tt-Lm1</strain>
    </source>
</reference>
<feature type="region of interest" description="Disordered" evidence="1">
    <location>
        <begin position="458"/>
        <end position="556"/>
    </location>
</feature>
<feature type="compositionally biased region" description="Polar residues" evidence="1">
    <location>
        <begin position="480"/>
        <end position="495"/>
    </location>
</feature>
<feature type="compositionally biased region" description="Basic and acidic residues" evidence="1">
    <location>
        <begin position="136"/>
        <end position="146"/>
    </location>
</feature>
<feature type="region of interest" description="Disordered" evidence="1">
    <location>
        <begin position="395"/>
        <end position="430"/>
    </location>
</feature>
<dbReference type="OrthoDB" id="3070411at2759"/>
<feature type="region of interest" description="Disordered" evidence="1">
    <location>
        <begin position="66"/>
        <end position="215"/>
    </location>
</feature>
<proteinExistence type="predicted"/>
<feature type="compositionally biased region" description="Low complexity" evidence="1">
    <location>
        <begin position="403"/>
        <end position="428"/>
    </location>
</feature>
<feature type="region of interest" description="Disordered" evidence="1">
    <location>
        <begin position="235"/>
        <end position="284"/>
    </location>
</feature>
<feature type="compositionally biased region" description="Basic and acidic residues" evidence="1">
    <location>
        <begin position="506"/>
        <end position="517"/>
    </location>
</feature>
<dbReference type="EMBL" id="WIUZ02000014">
    <property type="protein sequence ID" value="KAF9781126.1"/>
    <property type="molecule type" value="Genomic_DNA"/>
</dbReference>
<evidence type="ECO:0000313" key="3">
    <source>
        <dbReference type="Proteomes" id="UP000736335"/>
    </source>
</evidence>
<feature type="compositionally biased region" description="Low complexity" evidence="1">
    <location>
        <begin position="248"/>
        <end position="265"/>
    </location>
</feature>
<gene>
    <name evidence="2" type="ORF">BJ322DRAFT_253536</name>
</gene>
<feature type="region of interest" description="Disordered" evidence="1">
    <location>
        <begin position="299"/>
        <end position="354"/>
    </location>
</feature>
<feature type="compositionally biased region" description="Polar residues" evidence="1">
    <location>
        <begin position="167"/>
        <end position="176"/>
    </location>
</feature>
<feature type="compositionally biased region" description="Low complexity" evidence="1">
    <location>
        <begin position="177"/>
        <end position="198"/>
    </location>
</feature>